<dbReference type="EMBL" id="KN831813">
    <property type="protein sequence ID" value="KIM35812.1"/>
    <property type="molecule type" value="Genomic_DNA"/>
</dbReference>
<proteinExistence type="predicted"/>
<dbReference type="AlphaFoldDB" id="A0A0C2Y408"/>
<reference evidence="3" key="2">
    <citation type="submission" date="2015-01" db="EMBL/GenBank/DDBJ databases">
        <title>Evolutionary Origins and Diversification of the Mycorrhizal Mutualists.</title>
        <authorList>
            <consortium name="DOE Joint Genome Institute"/>
            <consortium name="Mycorrhizal Genomics Consortium"/>
            <person name="Kohler A."/>
            <person name="Kuo A."/>
            <person name="Nagy L.G."/>
            <person name="Floudas D."/>
            <person name="Copeland A."/>
            <person name="Barry K.W."/>
            <person name="Cichocki N."/>
            <person name="Veneault-Fourrey C."/>
            <person name="LaButti K."/>
            <person name="Lindquist E.A."/>
            <person name="Lipzen A."/>
            <person name="Lundell T."/>
            <person name="Morin E."/>
            <person name="Murat C."/>
            <person name="Riley R."/>
            <person name="Ohm R."/>
            <person name="Sun H."/>
            <person name="Tunlid A."/>
            <person name="Henrissat B."/>
            <person name="Grigoriev I.V."/>
            <person name="Hibbett D.S."/>
            <person name="Martin F."/>
        </authorList>
    </citation>
    <scope>NUCLEOTIDE SEQUENCE [LARGE SCALE GENOMIC DNA]</scope>
    <source>
        <strain evidence="3">h7</strain>
    </source>
</reference>
<feature type="region of interest" description="Disordered" evidence="1">
    <location>
        <begin position="127"/>
        <end position="147"/>
    </location>
</feature>
<protein>
    <submittedName>
        <fullName evidence="2">Uncharacterized protein</fullName>
    </submittedName>
</protein>
<reference evidence="2 3" key="1">
    <citation type="submission" date="2014-04" db="EMBL/GenBank/DDBJ databases">
        <authorList>
            <consortium name="DOE Joint Genome Institute"/>
            <person name="Kuo A."/>
            <person name="Gay G."/>
            <person name="Dore J."/>
            <person name="Kohler A."/>
            <person name="Nagy L.G."/>
            <person name="Floudas D."/>
            <person name="Copeland A."/>
            <person name="Barry K.W."/>
            <person name="Cichocki N."/>
            <person name="Veneault-Fourrey C."/>
            <person name="LaButti K."/>
            <person name="Lindquist E.A."/>
            <person name="Lipzen A."/>
            <person name="Lundell T."/>
            <person name="Morin E."/>
            <person name="Murat C."/>
            <person name="Sun H."/>
            <person name="Tunlid A."/>
            <person name="Henrissat B."/>
            <person name="Grigoriev I.V."/>
            <person name="Hibbett D.S."/>
            <person name="Martin F."/>
            <person name="Nordberg H.P."/>
            <person name="Cantor M.N."/>
            <person name="Hua S.X."/>
        </authorList>
    </citation>
    <scope>NUCLEOTIDE SEQUENCE [LARGE SCALE GENOMIC DNA]</scope>
    <source>
        <strain evidence="3">h7</strain>
    </source>
</reference>
<name>A0A0C2Y408_HEBCY</name>
<dbReference type="HOGENOM" id="CLU_855454_0_0_1"/>
<keyword evidence="3" id="KW-1185">Reference proteome</keyword>
<gene>
    <name evidence="2" type="ORF">M413DRAFT_14308</name>
</gene>
<dbReference type="Proteomes" id="UP000053424">
    <property type="component" value="Unassembled WGS sequence"/>
</dbReference>
<feature type="compositionally biased region" description="Low complexity" evidence="1">
    <location>
        <begin position="271"/>
        <end position="282"/>
    </location>
</feature>
<evidence type="ECO:0000313" key="2">
    <source>
        <dbReference type="EMBL" id="KIM35812.1"/>
    </source>
</evidence>
<evidence type="ECO:0000313" key="3">
    <source>
        <dbReference type="Proteomes" id="UP000053424"/>
    </source>
</evidence>
<evidence type="ECO:0000256" key="1">
    <source>
        <dbReference type="SAM" id="MobiDB-lite"/>
    </source>
</evidence>
<organism evidence="2 3">
    <name type="scientific">Hebeloma cylindrosporum</name>
    <dbReference type="NCBI Taxonomy" id="76867"/>
    <lineage>
        <taxon>Eukaryota</taxon>
        <taxon>Fungi</taxon>
        <taxon>Dikarya</taxon>
        <taxon>Basidiomycota</taxon>
        <taxon>Agaricomycotina</taxon>
        <taxon>Agaricomycetes</taxon>
        <taxon>Agaricomycetidae</taxon>
        <taxon>Agaricales</taxon>
        <taxon>Agaricineae</taxon>
        <taxon>Hymenogastraceae</taxon>
        <taxon>Hebeloma</taxon>
    </lineage>
</organism>
<sequence>MDIQSEMRLVQIGPGISISYTIFSCQSLPEDPDTDIGGIGDIFALTTEIGGIGDIFMSPTTLQFKNQQHQWITVAEGDHIRHPTHQNCRLLLSNTGPHWGFVCQPFLTVLEAIKEHLDRIKRGDVFMPEDEDDLDEDDLDDWDDDDEEEDEFSFMAIKPRNLKLRQQYGSHYIPDSDGATASEPETVVTTSVDYERELEAPSWALSNYSPKPEYESHYQRSMESFHGLSVDMFDDLPLPMQQIQEGEGNNEQPEREPYQCEGGLDEERAKTPSPSTSTNITPLQQTRKNGRARKNITPQRARKLAAQLSKELARLESVQIRTQKLYRKMLMLSQD</sequence>
<accession>A0A0C2Y408</accession>
<feature type="region of interest" description="Disordered" evidence="1">
    <location>
        <begin position="264"/>
        <end position="296"/>
    </location>
</feature>
<dbReference type="OrthoDB" id="3130141at2759"/>